<dbReference type="GO" id="GO:0009451">
    <property type="term" value="P:RNA modification"/>
    <property type="evidence" value="ECO:0007669"/>
    <property type="project" value="InterPro"/>
</dbReference>
<evidence type="ECO:0000256" key="1">
    <source>
        <dbReference type="ARBA" id="ARBA00022737"/>
    </source>
</evidence>
<evidence type="ECO:0000313" key="4">
    <source>
        <dbReference type="Proteomes" id="UP001189624"/>
    </source>
</evidence>
<dbReference type="AlphaFoldDB" id="A0AA86RNZ8"/>
<dbReference type="InterPro" id="IPR011990">
    <property type="entry name" value="TPR-like_helical_dom_sf"/>
</dbReference>
<feature type="repeat" description="PPR" evidence="2">
    <location>
        <begin position="169"/>
        <end position="203"/>
    </location>
</feature>
<dbReference type="Proteomes" id="UP001189624">
    <property type="component" value="Chromosome 1"/>
</dbReference>
<reference evidence="3" key="1">
    <citation type="submission" date="2023-10" db="EMBL/GenBank/DDBJ databases">
        <authorList>
            <person name="Domelevo Entfellner J.-B."/>
        </authorList>
    </citation>
    <scope>NUCLEOTIDE SEQUENCE</scope>
</reference>
<dbReference type="PANTHER" id="PTHR47926:SF446">
    <property type="entry name" value="PENTACOTRIPEPTIDE-REPEAT REGION OF PRORP DOMAIN-CONTAINING PROTEIN"/>
    <property type="match status" value="1"/>
</dbReference>
<accession>A0AA86RNZ8</accession>
<evidence type="ECO:0000313" key="3">
    <source>
        <dbReference type="EMBL" id="CAJ1847882.1"/>
    </source>
</evidence>
<evidence type="ECO:0008006" key="5">
    <source>
        <dbReference type="Google" id="ProtNLM"/>
    </source>
</evidence>
<keyword evidence="4" id="KW-1185">Reference proteome</keyword>
<dbReference type="Gramene" id="rna-AYBTSS11_LOCUS1830">
    <property type="protein sequence ID" value="CAJ1847882.1"/>
    <property type="gene ID" value="gene-AYBTSS11_LOCUS1830"/>
</dbReference>
<dbReference type="InterPro" id="IPR002885">
    <property type="entry name" value="PPR_rpt"/>
</dbReference>
<dbReference type="FunFam" id="1.25.40.10:FF:000450">
    <property type="entry name" value="Putative pentatricopeptide repeat-containing protein"/>
    <property type="match status" value="1"/>
</dbReference>
<dbReference type="EMBL" id="OY731398">
    <property type="protein sequence ID" value="CAJ1847882.1"/>
    <property type="molecule type" value="Genomic_DNA"/>
</dbReference>
<dbReference type="InterPro" id="IPR046960">
    <property type="entry name" value="PPR_At4g14850-like_plant"/>
</dbReference>
<dbReference type="FunFam" id="1.25.40.10:FF:000682">
    <property type="entry name" value="Pentatricopeptide repeat-containing protein At3g16610"/>
    <property type="match status" value="1"/>
</dbReference>
<dbReference type="PROSITE" id="PS51375">
    <property type="entry name" value="PPR"/>
    <property type="match status" value="3"/>
</dbReference>
<feature type="repeat" description="PPR" evidence="2">
    <location>
        <begin position="239"/>
        <end position="269"/>
    </location>
</feature>
<name>A0AA86RNZ8_9FABA</name>
<gene>
    <name evidence="3" type="ORF">AYBTSS11_LOCUS1830</name>
</gene>
<evidence type="ECO:0000256" key="2">
    <source>
        <dbReference type="PROSITE-ProRule" id="PRU00708"/>
    </source>
</evidence>
<dbReference type="PANTHER" id="PTHR47926">
    <property type="entry name" value="PENTATRICOPEPTIDE REPEAT-CONTAINING PROTEIN"/>
    <property type="match status" value="1"/>
</dbReference>
<dbReference type="NCBIfam" id="TIGR00756">
    <property type="entry name" value="PPR"/>
    <property type="match status" value="2"/>
</dbReference>
<dbReference type="Pfam" id="PF01535">
    <property type="entry name" value="PPR"/>
    <property type="match status" value="3"/>
</dbReference>
<dbReference type="GO" id="GO:0003723">
    <property type="term" value="F:RNA binding"/>
    <property type="evidence" value="ECO:0007669"/>
    <property type="project" value="InterPro"/>
</dbReference>
<dbReference type="Pfam" id="PF13041">
    <property type="entry name" value="PPR_2"/>
    <property type="match status" value="1"/>
</dbReference>
<organism evidence="3 4">
    <name type="scientific">Sphenostylis stenocarpa</name>
    <dbReference type="NCBI Taxonomy" id="92480"/>
    <lineage>
        <taxon>Eukaryota</taxon>
        <taxon>Viridiplantae</taxon>
        <taxon>Streptophyta</taxon>
        <taxon>Embryophyta</taxon>
        <taxon>Tracheophyta</taxon>
        <taxon>Spermatophyta</taxon>
        <taxon>Magnoliopsida</taxon>
        <taxon>eudicotyledons</taxon>
        <taxon>Gunneridae</taxon>
        <taxon>Pentapetalae</taxon>
        <taxon>rosids</taxon>
        <taxon>fabids</taxon>
        <taxon>Fabales</taxon>
        <taxon>Fabaceae</taxon>
        <taxon>Papilionoideae</taxon>
        <taxon>50 kb inversion clade</taxon>
        <taxon>NPAAA clade</taxon>
        <taxon>indigoferoid/millettioid clade</taxon>
        <taxon>Phaseoleae</taxon>
        <taxon>Sphenostylis</taxon>
    </lineage>
</organism>
<feature type="repeat" description="PPR" evidence="2">
    <location>
        <begin position="270"/>
        <end position="304"/>
    </location>
</feature>
<keyword evidence="1" id="KW-0677">Repeat</keyword>
<dbReference type="Gene3D" id="1.25.40.10">
    <property type="entry name" value="Tetratricopeptide repeat domain"/>
    <property type="match status" value="3"/>
</dbReference>
<protein>
    <recommendedName>
        <fullName evidence="5">Pentatricopeptide repeat-containing protein</fullName>
    </recommendedName>
</protein>
<sequence length="364" mass="40855">MEEEDEIAREHGLGVEEVCLASRFRSLHQVKQCHCHLLRLGLHHDTFLVNTLLRSSLNLRATQYATVVFAQTPHPNIFLYNTLIRGLISNEDFHDARSTFAPNNFTFPFVLKACARLKNTHLGLTLHSLVIKIGFKSDVFVNTGLICFFSKNGFLSHARQVFDEIPDKNVVSWTAIICGYVEFGYCEEDVGLFRGLLEMGLRPDNFTLVRVLYACSKVGDLASGRWIDGYMRESELCGNLFVATSLVDMYTKCGSMEEARRVFDGMVERDVVCWSALIQGYAANGMPKEALEVFIEMQRENVKPDCYAMVGFLSACARLGELELGNWARDLVDGDEFLCNPVLGTALIDFLCEMWKCGACGGGF</sequence>
<proteinExistence type="predicted"/>